<dbReference type="VEuPathDB" id="FungiDB:CPAG_02978"/>
<reference evidence="3" key="3">
    <citation type="journal article" date="2010" name="Genome Res.">
        <title>Population genomic sequencing of Coccidioides fungi reveals recent hybridization and transposon control.</title>
        <authorList>
            <person name="Neafsey D.E."/>
            <person name="Barker B.M."/>
            <person name="Sharpton T.J."/>
            <person name="Stajich J.E."/>
            <person name="Park D.J."/>
            <person name="Whiston E."/>
            <person name="Hung C.-Y."/>
            <person name="McMahan C."/>
            <person name="White J."/>
            <person name="Sykes S."/>
            <person name="Heiman D."/>
            <person name="Young S."/>
            <person name="Zeng Q."/>
            <person name="Abouelleil A."/>
            <person name="Aftuck L."/>
            <person name="Bessette D."/>
            <person name="Brown A."/>
            <person name="FitzGerald M."/>
            <person name="Lui A."/>
            <person name="Macdonald J.P."/>
            <person name="Priest M."/>
            <person name="Orbach M.J."/>
            <person name="Galgiani J.N."/>
            <person name="Kirkland T.N."/>
            <person name="Cole G.T."/>
            <person name="Birren B.W."/>
            <person name="Henn M.R."/>
            <person name="Taylor J.W."/>
            <person name="Rounsley S.D."/>
        </authorList>
    </citation>
    <scope>NUCLEOTIDE SEQUENCE [LARGE SCALE GENOMIC DNA]</scope>
    <source>
        <strain evidence="3">RMSCC 3488</strain>
    </source>
</reference>
<dbReference type="EMBL" id="DS268110">
    <property type="protein sequence ID" value="KMM66640.1"/>
    <property type="molecule type" value="Genomic_DNA"/>
</dbReference>
<evidence type="ECO:0000313" key="3">
    <source>
        <dbReference type="Proteomes" id="UP000054567"/>
    </source>
</evidence>
<evidence type="ECO:0000313" key="2">
    <source>
        <dbReference type="EMBL" id="KMM66640.1"/>
    </source>
</evidence>
<dbReference type="AlphaFoldDB" id="A0A0J6FBL7"/>
<gene>
    <name evidence="2" type="ORF">CPAG_02978</name>
</gene>
<reference evidence="2 3" key="1">
    <citation type="submission" date="2007-06" db="EMBL/GenBank/DDBJ databases">
        <title>The Genome Sequence of Coccidioides posadasii RMSCC_3488.</title>
        <authorList>
            <consortium name="Coccidioides Genome Resources Consortium"/>
            <consortium name="The Broad Institute Genome Sequencing Platform"/>
            <person name="Henn M.R."/>
            <person name="Sykes S."/>
            <person name="Young S."/>
            <person name="Jaffe D."/>
            <person name="Berlin A."/>
            <person name="Alvarez P."/>
            <person name="Butler J."/>
            <person name="Gnerre S."/>
            <person name="Grabherr M."/>
            <person name="Mauceli E."/>
            <person name="Brockman W."/>
            <person name="Kodira C."/>
            <person name="Alvarado L."/>
            <person name="Zeng Q."/>
            <person name="Crawford M."/>
            <person name="Antoine C."/>
            <person name="Devon K."/>
            <person name="Galgiani J."/>
            <person name="Orsborn K."/>
            <person name="Lewis M.L."/>
            <person name="Nusbaum C."/>
            <person name="Galagan J."/>
            <person name="Birren B."/>
        </authorList>
    </citation>
    <scope>NUCLEOTIDE SEQUENCE [LARGE SCALE GENOMIC DNA]</scope>
    <source>
        <strain evidence="2 3">RMSCC 3488</strain>
    </source>
</reference>
<dbReference type="InterPro" id="IPR040976">
    <property type="entry name" value="Pkinase_fungal"/>
</dbReference>
<evidence type="ECO:0000259" key="1">
    <source>
        <dbReference type="Pfam" id="PF17667"/>
    </source>
</evidence>
<sequence>MARGGPPAHKPERCSGDCEGHWASHHHQHCRSMPQPAVQQPSTLSNQEHQCGLIVCAITITITILFDKNDKVYDNHILCCLVISPAGRPVDILENNIIITNPTKVGGMSGVLIDLDLAKECARHGWMKLKKLQLESHEGQTPPNDSMLKEWYTGIYKKIARIKRSDMGVDGFAIFCLNFLCGLNASNHSAMLFGLYDFLMGRNGLLLAPRRIQRGCTILLSRRMRTR</sequence>
<name>A0A0J6FBL7_COCPO</name>
<protein>
    <recommendedName>
        <fullName evidence="1">Fungal-type protein kinase domain-containing protein</fullName>
    </recommendedName>
</protein>
<accession>A0A0J6FBL7</accession>
<reference evidence="3" key="2">
    <citation type="journal article" date="2009" name="Genome Res.">
        <title>Comparative genomic analyses of the human fungal pathogens Coccidioides and their relatives.</title>
        <authorList>
            <person name="Sharpton T.J."/>
            <person name="Stajich J.E."/>
            <person name="Rounsley S.D."/>
            <person name="Gardner M.J."/>
            <person name="Wortman J.R."/>
            <person name="Jordar V.S."/>
            <person name="Maiti R."/>
            <person name="Kodira C.D."/>
            <person name="Neafsey D.E."/>
            <person name="Zeng Q."/>
            <person name="Hung C.-Y."/>
            <person name="McMahan C."/>
            <person name="Muszewska A."/>
            <person name="Grynberg M."/>
            <person name="Mandel M.A."/>
            <person name="Kellner E.M."/>
            <person name="Barker B.M."/>
            <person name="Galgiani J.N."/>
            <person name="Orbach M.J."/>
            <person name="Kirkland T.N."/>
            <person name="Cole G.T."/>
            <person name="Henn M.R."/>
            <person name="Birren B.W."/>
            <person name="Taylor J.W."/>
        </authorList>
    </citation>
    <scope>NUCLEOTIDE SEQUENCE [LARGE SCALE GENOMIC DNA]</scope>
    <source>
        <strain evidence="3">RMSCC 3488</strain>
    </source>
</reference>
<proteinExistence type="predicted"/>
<dbReference type="Proteomes" id="UP000054567">
    <property type="component" value="Unassembled WGS sequence"/>
</dbReference>
<dbReference type="Pfam" id="PF17667">
    <property type="entry name" value="Pkinase_fungal"/>
    <property type="match status" value="1"/>
</dbReference>
<organism evidence="2 3">
    <name type="scientific">Coccidioides posadasii RMSCC 3488</name>
    <dbReference type="NCBI Taxonomy" id="454284"/>
    <lineage>
        <taxon>Eukaryota</taxon>
        <taxon>Fungi</taxon>
        <taxon>Dikarya</taxon>
        <taxon>Ascomycota</taxon>
        <taxon>Pezizomycotina</taxon>
        <taxon>Eurotiomycetes</taxon>
        <taxon>Eurotiomycetidae</taxon>
        <taxon>Onygenales</taxon>
        <taxon>Onygenaceae</taxon>
        <taxon>Coccidioides</taxon>
    </lineage>
</organism>
<feature type="domain" description="Fungal-type protein kinase" evidence="1">
    <location>
        <begin position="91"/>
        <end position="123"/>
    </location>
</feature>